<proteinExistence type="predicted"/>
<dbReference type="Proteomes" id="UP000798602">
    <property type="component" value="Unassembled WGS sequence"/>
</dbReference>
<protein>
    <submittedName>
        <fullName evidence="1">Uncharacterized protein</fullName>
    </submittedName>
</protein>
<evidence type="ECO:0000313" key="1">
    <source>
        <dbReference type="EMBL" id="NBL66014.1"/>
    </source>
</evidence>
<dbReference type="RefSeq" id="WP_166537834.1">
    <property type="nucleotide sequence ID" value="NZ_JAABLM010000020.1"/>
</dbReference>
<evidence type="ECO:0000313" key="2">
    <source>
        <dbReference type="Proteomes" id="UP000798602"/>
    </source>
</evidence>
<name>A0ABW9ZBQ5_9FLAO</name>
<accession>A0ABW9ZBQ5</accession>
<reference evidence="2" key="1">
    <citation type="submission" date="2020-01" db="EMBL/GenBank/DDBJ databases">
        <title>Sphingomonas sp. strain CSW-10.</title>
        <authorList>
            <person name="Chen W.-M."/>
        </authorList>
    </citation>
    <scope>NUCLEOTIDE SEQUENCE [LARGE SCALE GENOMIC DNA]</scope>
    <source>
        <strain evidence="2">NST-5</strain>
    </source>
</reference>
<sequence length="112" mass="13340">MSEEVNLKILQFFENIEKYYGSKTEITEGLYSLTQSFDSHSTTWNLSEFNLVRSGYRKIGERLMLEGEKMYYEISAALLVNFEQKGRNTFEFIEKYGDSVLRVTKIKFHYKY</sequence>
<gene>
    <name evidence="1" type="ORF">GV828_12470</name>
</gene>
<keyword evidence="2" id="KW-1185">Reference proteome</keyword>
<comment type="caution">
    <text evidence="1">The sequence shown here is derived from an EMBL/GenBank/DDBJ whole genome shotgun (WGS) entry which is preliminary data.</text>
</comment>
<organism evidence="1 2">
    <name type="scientific">Flavobacterium ichthyis</name>
    <dbReference type="NCBI Taxonomy" id="2698827"/>
    <lineage>
        <taxon>Bacteria</taxon>
        <taxon>Pseudomonadati</taxon>
        <taxon>Bacteroidota</taxon>
        <taxon>Flavobacteriia</taxon>
        <taxon>Flavobacteriales</taxon>
        <taxon>Flavobacteriaceae</taxon>
        <taxon>Flavobacterium</taxon>
    </lineage>
</organism>
<dbReference type="EMBL" id="JAABLM010000020">
    <property type="protein sequence ID" value="NBL66014.1"/>
    <property type="molecule type" value="Genomic_DNA"/>
</dbReference>